<gene>
    <name evidence="1" type="ORF">DO83_01570</name>
</gene>
<organism evidence="1 2">
    <name type="scientific">Anaerostipes hadrus</name>
    <dbReference type="NCBI Taxonomy" id="649756"/>
    <lineage>
        <taxon>Bacteria</taxon>
        <taxon>Bacillati</taxon>
        <taxon>Bacillota</taxon>
        <taxon>Clostridia</taxon>
        <taxon>Lachnospirales</taxon>
        <taxon>Lachnospiraceae</taxon>
        <taxon>Anaerostipes</taxon>
    </lineage>
</organism>
<evidence type="ECO:0000313" key="1">
    <source>
        <dbReference type="EMBL" id="AQP38438.1"/>
    </source>
</evidence>
<sequence>MHELAKITGIRSDIEGTEMKVFVPEKNLFNTILDKRIRDVELRLDDGRTITNAQRKKAYATIRDIADYTGYLPEQMKEIMKYEYIIRTGNDYFSLGTCTVDTAREFISMLLEFCLEQGIPLSDLAINRTDDIGRYLYYCIKNRVCAICGRKGEIHHVDKIGMGNDRRSIDDSEYRKICLCRTHHTEDHTIGEKAFQEKYKVYGIIVKEQENGLEELQQTQQVQQSQNDSGWDQV</sequence>
<dbReference type="InterPro" id="IPR041242">
    <property type="entry name" value="HNHc_6"/>
</dbReference>
<name>A0A1Q2C3Y9_ANAHA</name>
<accession>A0A1Q2C3Y9</accession>
<dbReference type="RefSeq" id="WP_077325339.1">
    <property type="nucleotide sequence ID" value="NZ_CP012098.1"/>
</dbReference>
<dbReference type="EMBL" id="CP012098">
    <property type="protein sequence ID" value="AQP38438.1"/>
    <property type="molecule type" value="Genomic_DNA"/>
</dbReference>
<protein>
    <recommendedName>
        <fullName evidence="3">DUF968 domain-containing protein</fullName>
    </recommendedName>
</protein>
<reference evidence="1 2" key="1">
    <citation type="journal article" date="2016" name="Sci. Rep.">
        <title>Accelerated dysbiosis of gut microbiota during aggravation of DSS-induced colitis by a butyrate-producing bacterium.</title>
        <authorList>
            <person name="Zhang Q."/>
            <person name="Wu Y."/>
            <person name="Wang J."/>
            <person name="Wu G."/>
            <person name="Long W."/>
            <person name="Xue Z."/>
            <person name="Wang L."/>
            <person name="Zhang X."/>
            <person name="Pang X."/>
            <person name="Zhao Y."/>
            <person name="Zhao L."/>
            <person name="Zhang C."/>
        </authorList>
    </citation>
    <scope>NUCLEOTIDE SEQUENCE [LARGE SCALE GENOMIC DNA]</scope>
    <source>
        <strain evidence="1 2">BPB5</strain>
    </source>
</reference>
<evidence type="ECO:0000313" key="2">
    <source>
        <dbReference type="Proteomes" id="UP000188159"/>
    </source>
</evidence>
<evidence type="ECO:0008006" key="3">
    <source>
        <dbReference type="Google" id="ProtNLM"/>
    </source>
</evidence>
<dbReference type="AlphaFoldDB" id="A0A1Q2C3Y9"/>
<dbReference type="Proteomes" id="UP000188159">
    <property type="component" value="Chromosome"/>
</dbReference>
<proteinExistence type="predicted"/>
<dbReference type="Pfam" id="PF16784">
    <property type="entry name" value="HNHc_6"/>
    <property type="match status" value="1"/>
</dbReference>